<dbReference type="InterPro" id="IPR036271">
    <property type="entry name" value="Tet_transcr_reg_TetR-rel_C_sf"/>
</dbReference>
<dbReference type="SUPFAM" id="SSF48498">
    <property type="entry name" value="Tetracyclin repressor-like, C-terminal domain"/>
    <property type="match status" value="1"/>
</dbReference>
<evidence type="ECO:0000256" key="3">
    <source>
        <dbReference type="SAM" id="MobiDB-lite"/>
    </source>
</evidence>
<accession>A0A543IWG7</accession>
<feature type="DNA-binding region" description="H-T-H motif" evidence="2">
    <location>
        <begin position="49"/>
        <end position="68"/>
    </location>
</feature>
<dbReference type="InterPro" id="IPR001647">
    <property type="entry name" value="HTH_TetR"/>
</dbReference>
<protein>
    <submittedName>
        <fullName evidence="5">TetR family transcriptional regulator</fullName>
    </submittedName>
</protein>
<proteinExistence type="predicted"/>
<dbReference type="GO" id="GO:0000976">
    <property type="term" value="F:transcription cis-regulatory region binding"/>
    <property type="evidence" value="ECO:0007669"/>
    <property type="project" value="TreeGrafter"/>
</dbReference>
<evidence type="ECO:0000313" key="5">
    <source>
        <dbReference type="EMBL" id="TQM74912.1"/>
    </source>
</evidence>
<keyword evidence="1 2" id="KW-0238">DNA-binding</keyword>
<feature type="domain" description="HTH tetR-type" evidence="4">
    <location>
        <begin position="26"/>
        <end position="86"/>
    </location>
</feature>
<dbReference type="Pfam" id="PF00440">
    <property type="entry name" value="TetR_N"/>
    <property type="match status" value="1"/>
</dbReference>
<sequence>MTWEAGSYGRTGSVERKSERPNRQGDASREAILEAALEIAAERGYDGTTVAAVTERSGLPASSIYWHFGSKDALLTAAMEYSYREWRRNAPMWRPRRQEPDDPTERIETWFQRAVKHLTRNPHFWRMGLILTLERRVKEPEARRLFFRLRQESEDAMVEWWRDVLAGTGLDRSEEELRRIARFHFMLMDGMYIQYRANAARIPTRQVSLIARALAARVLKQASPCG</sequence>
<dbReference type="PRINTS" id="PR00455">
    <property type="entry name" value="HTHTETR"/>
</dbReference>
<keyword evidence="6" id="KW-1185">Reference proteome</keyword>
<dbReference type="GO" id="GO:0003700">
    <property type="term" value="F:DNA-binding transcription factor activity"/>
    <property type="evidence" value="ECO:0007669"/>
    <property type="project" value="TreeGrafter"/>
</dbReference>
<evidence type="ECO:0000313" key="6">
    <source>
        <dbReference type="Proteomes" id="UP000319213"/>
    </source>
</evidence>
<dbReference type="Gene3D" id="1.10.357.10">
    <property type="entry name" value="Tetracycline Repressor, domain 2"/>
    <property type="match status" value="1"/>
</dbReference>
<dbReference type="EMBL" id="VFPQ01000001">
    <property type="protein sequence ID" value="TQM74912.1"/>
    <property type="molecule type" value="Genomic_DNA"/>
</dbReference>
<dbReference type="PANTHER" id="PTHR30055">
    <property type="entry name" value="HTH-TYPE TRANSCRIPTIONAL REGULATOR RUTR"/>
    <property type="match status" value="1"/>
</dbReference>
<dbReference type="PROSITE" id="PS50977">
    <property type="entry name" value="HTH_TETR_2"/>
    <property type="match status" value="1"/>
</dbReference>
<gene>
    <name evidence="5" type="ORF">FHX40_1598</name>
</gene>
<evidence type="ECO:0000256" key="1">
    <source>
        <dbReference type="ARBA" id="ARBA00023125"/>
    </source>
</evidence>
<dbReference type="InterPro" id="IPR009057">
    <property type="entry name" value="Homeodomain-like_sf"/>
</dbReference>
<dbReference type="Proteomes" id="UP000319213">
    <property type="component" value="Unassembled WGS sequence"/>
</dbReference>
<dbReference type="InterPro" id="IPR050109">
    <property type="entry name" value="HTH-type_TetR-like_transc_reg"/>
</dbReference>
<evidence type="ECO:0000259" key="4">
    <source>
        <dbReference type="PROSITE" id="PS50977"/>
    </source>
</evidence>
<comment type="caution">
    <text evidence="5">The sequence shown here is derived from an EMBL/GenBank/DDBJ whole genome shotgun (WGS) entry which is preliminary data.</text>
</comment>
<dbReference type="AlphaFoldDB" id="A0A543IWG7"/>
<organism evidence="5 6">
    <name type="scientific">Thermopolyspora flexuosa</name>
    <dbReference type="NCBI Taxonomy" id="103836"/>
    <lineage>
        <taxon>Bacteria</taxon>
        <taxon>Bacillati</taxon>
        <taxon>Actinomycetota</taxon>
        <taxon>Actinomycetes</taxon>
        <taxon>Streptosporangiales</taxon>
        <taxon>Streptosporangiaceae</taxon>
        <taxon>Thermopolyspora</taxon>
    </lineage>
</organism>
<feature type="compositionally biased region" description="Basic and acidic residues" evidence="3">
    <location>
        <begin position="13"/>
        <end position="28"/>
    </location>
</feature>
<reference evidence="5 6" key="1">
    <citation type="submission" date="2019-06" db="EMBL/GenBank/DDBJ databases">
        <title>Sequencing the genomes of 1000 actinobacteria strains.</title>
        <authorList>
            <person name="Klenk H.-P."/>
        </authorList>
    </citation>
    <scope>NUCLEOTIDE SEQUENCE [LARGE SCALE GENOMIC DNA]</scope>
    <source>
        <strain evidence="5 6">DSM 43186</strain>
    </source>
</reference>
<evidence type="ECO:0000256" key="2">
    <source>
        <dbReference type="PROSITE-ProRule" id="PRU00335"/>
    </source>
</evidence>
<name>A0A543IWG7_9ACTN</name>
<feature type="region of interest" description="Disordered" evidence="3">
    <location>
        <begin position="1"/>
        <end position="28"/>
    </location>
</feature>
<dbReference type="SUPFAM" id="SSF46689">
    <property type="entry name" value="Homeodomain-like"/>
    <property type="match status" value="1"/>
</dbReference>
<dbReference type="PANTHER" id="PTHR30055:SF146">
    <property type="entry name" value="HTH-TYPE TRANSCRIPTIONAL DUAL REGULATOR CECR"/>
    <property type="match status" value="1"/>
</dbReference>